<organism evidence="1 2">
    <name type="scientific">Trifolium medium</name>
    <dbReference type="NCBI Taxonomy" id="97028"/>
    <lineage>
        <taxon>Eukaryota</taxon>
        <taxon>Viridiplantae</taxon>
        <taxon>Streptophyta</taxon>
        <taxon>Embryophyta</taxon>
        <taxon>Tracheophyta</taxon>
        <taxon>Spermatophyta</taxon>
        <taxon>Magnoliopsida</taxon>
        <taxon>eudicotyledons</taxon>
        <taxon>Gunneridae</taxon>
        <taxon>Pentapetalae</taxon>
        <taxon>rosids</taxon>
        <taxon>fabids</taxon>
        <taxon>Fabales</taxon>
        <taxon>Fabaceae</taxon>
        <taxon>Papilionoideae</taxon>
        <taxon>50 kb inversion clade</taxon>
        <taxon>NPAAA clade</taxon>
        <taxon>Hologalegina</taxon>
        <taxon>IRL clade</taxon>
        <taxon>Trifolieae</taxon>
        <taxon>Trifolium</taxon>
    </lineage>
</organism>
<proteinExistence type="predicted"/>
<feature type="non-terminal residue" evidence="1">
    <location>
        <position position="37"/>
    </location>
</feature>
<evidence type="ECO:0000313" key="1">
    <source>
        <dbReference type="EMBL" id="MCI55107.1"/>
    </source>
</evidence>
<dbReference type="Proteomes" id="UP000265520">
    <property type="component" value="Unassembled WGS sequence"/>
</dbReference>
<protein>
    <submittedName>
        <fullName evidence="1">Uncharacterized protein</fullName>
    </submittedName>
</protein>
<evidence type="ECO:0000313" key="2">
    <source>
        <dbReference type="Proteomes" id="UP000265520"/>
    </source>
</evidence>
<name>A0A392T3Z4_9FABA</name>
<dbReference type="EMBL" id="LXQA010490815">
    <property type="protein sequence ID" value="MCI55107.1"/>
    <property type="molecule type" value="Genomic_DNA"/>
</dbReference>
<accession>A0A392T3Z4</accession>
<keyword evidence="2" id="KW-1185">Reference proteome</keyword>
<comment type="caution">
    <text evidence="1">The sequence shown here is derived from an EMBL/GenBank/DDBJ whole genome shotgun (WGS) entry which is preliminary data.</text>
</comment>
<reference evidence="1 2" key="1">
    <citation type="journal article" date="2018" name="Front. Plant Sci.">
        <title>Red Clover (Trifolium pratense) and Zigzag Clover (T. medium) - A Picture of Genomic Similarities and Differences.</title>
        <authorList>
            <person name="Dluhosova J."/>
            <person name="Istvanek J."/>
            <person name="Nedelnik J."/>
            <person name="Repkova J."/>
        </authorList>
    </citation>
    <scope>NUCLEOTIDE SEQUENCE [LARGE SCALE GENOMIC DNA]</scope>
    <source>
        <strain evidence="2">cv. 10/8</strain>
        <tissue evidence="1">Leaf</tissue>
    </source>
</reference>
<sequence length="37" mass="3910">MSIERELTFEVGDGIVIGDGEGEVSIEISVDEDDVGV</sequence>
<dbReference type="AlphaFoldDB" id="A0A392T3Z4"/>